<dbReference type="InterPro" id="IPR011990">
    <property type="entry name" value="TPR-like_helical_dom_sf"/>
</dbReference>
<keyword evidence="3" id="KW-1185">Reference proteome</keyword>
<reference evidence="2 3" key="1">
    <citation type="submission" date="2014-02" db="EMBL/GenBank/DDBJ databases">
        <title>Single nucleus genome sequencing reveals high similarity among nuclei of an endomycorrhizal fungus.</title>
        <authorList>
            <person name="Lin K."/>
            <person name="Geurts R."/>
            <person name="Zhang Z."/>
            <person name="Limpens E."/>
            <person name="Saunders D.G."/>
            <person name="Mu D."/>
            <person name="Pang E."/>
            <person name="Cao H."/>
            <person name="Cha H."/>
            <person name="Lin T."/>
            <person name="Zhou Q."/>
            <person name="Shang Y."/>
            <person name="Li Y."/>
            <person name="Ivanov S."/>
            <person name="Sharma T."/>
            <person name="Velzen R.V."/>
            <person name="Ruijter N.D."/>
            <person name="Aanen D.K."/>
            <person name="Win J."/>
            <person name="Kamoun S."/>
            <person name="Bisseling T."/>
            <person name="Huang S."/>
        </authorList>
    </citation>
    <scope>NUCLEOTIDE SEQUENCE [LARGE SCALE GENOMIC DNA]</scope>
    <source>
        <strain evidence="3">DAOM197198w</strain>
    </source>
</reference>
<dbReference type="InterPro" id="IPR050767">
    <property type="entry name" value="Sel1_AlgK"/>
</dbReference>
<dbReference type="PANTHER" id="PTHR11102">
    <property type="entry name" value="SEL-1-LIKE PROTEIN"/>
    <property type="match status" value="1"/>
</dbReference>
<gene>
    <name evidence="2" type="ORF">RirG_020980</name>
</gene>
<dbReference type="Proteomes" id="UP000022910">
    <property type="component" value="Unassembled WGS sequence"/>
</dbReference>
<dbReference type="EMBL" id="JEMT01010175">
    <property type="protein sequence ID" value="EXX77750.1"/>
    <property type="molecule type" value="Genomic_DNA"/>
</dbReference>
<dbReference type="AlphaFoldDB" id="A0A015KDS4"/>
<evidence type="ECO:0000256" key="1">
    <source>
        <dbReference type="ARBA" id="ARBA00038101"/>
    </source>
</evidence>
<evidence type="ECO:0000313" key="2">
    <source>
        <dbReference type="EMBL" id="EXX77750.1"/>
    </source>
</evidence>
<dbReference type="InterPro" id="IPR006597">
    <property type="entry name" value="Sel1-like"/>
</dbReference>
<dbReference type="SMART" id="SM00671">
    <property type="entry name" value="SEL1"/>
    <property type="match status" value="4"/>
</dbReference>
<accession>A0A015KDS4</accession>
<dbReference type="Gene3D" id="1.25.40.10">
    <property type="entry name" value="Tetratricopeptide repeat domain"/>
    <property type="match status" value="1"/>
</dbReference>
<dbReference type="Pfam" id="PF08238">
    <property type="entry name" value="Sel1"/>
    <property type="match status" value="4"/>
</dbReference>
<comment type="similarity">
    <text evidence="1">Belongs to the sel-1 family.</text>
</comment>
<dbReference type="HOGENOM" id="CLU_000288_36_7_1"/>
<comment type="caution">
    <text evidence="2">The sequence shown here is derived from an EMBL/GenBank/DDBJ whole genome shotgun (WGS) entry which is preliminary data.</text>
</comment>
<name>A0A015KDS4_RHIIW</name>
<dbReference type="SUPFAM" id="SSF81901">
    <property type="entry name" value="HCP-like"/>
    <property type="match status" value="1"/>
</dbReference>
<organism evidence="2 3">
    <name type="scientific">Rhizophagus irregularis (strain DAOM 197198w)</name>
    <name type="common">Glomus intraradices</name>
    <dbReference type="NCBI Taxonomy" id="1432141"/>
    <lineage>
        <taxon>Eukaryota</taxon>
        <taxon>Fungi</taxon>
        <taxon>Fungi incertae sedis</taxon>
        <taxon>Mucoromycota</taxon>
        <taxon>Glomeromycotina</taxon>
        <taxon>Glomeromycetes</taxon>
        <taxon>Glomerales</taxon>
        <taxon>Glomeraceae</taxon>
        <taxon>Rhizophagus</taxon>
    </lineage>
</organism>
<proteinExistence type="inferred from homology"/>
<sequence length="260" mass="29723">MLKKNSNNVNSSNINSFLHKKLSQVIENFGKTNIKEIEPTIQYIHKNIFDEDMNISINELVNSYFKEVNEGKEGYVIREHIIEYIENLGIDLQEMFKWLLNNQNDTNSIYLLGYFNYQGIGINTNILKAIELYQKAAYLDNNAAQFDLANIYVNGDDQDYEEAFKLSKKLAEKEYSCGINLLGFCYDGGIGTDVNLETAFGLYKKATDLGNGLAQYNLALMYEKGSGTEKNIDQAIYWYKKSAEQGDVDAQNKLKKLLNE</sequence>
<dbReference type="PANTHER" id="PTHR11102:SF160">
    <property type="entry name" value="ERAD-ASSOCIATED E3 UBIQUITIN-PROTEIN LIGASE COMPONENT HRD3"/>
    <property type="match status" value="1"/>
</dbReference>
<protein>
    <submittedName>
        <fullName evidence="2">Skt5p</fullName>
    </submittedName>
</protein>
<evidence type="ECO:0000313" key="3">
    <source>
        <dbReference type="Proteomes" id="UP000022910"/>
    </source>
</evidence>